<feature type="domain" description="Phage integrase SAM-like" evidence="3">
    <location>
        <begin position="122"/>
        <end position="223"/>
    </location>
</feature>
<proteinExistence type="predicted"/>
<name>A0ABT1BZT2_9BACT</name>
<gene>
    <name evidence="4" type="ORF">NG821_12245</name>
</gene>
<reference evidence="4 5" key="1">
    <citation type="submission" date="2022-06" db="EMBL/GenBank/DDBJ databases">
        <title>A taxonomic note on the genus Prevotella: Description of four novel genera and emended description of the genera Hallella and Xylanibacter.</title>
        <authorList>
            <person name="Hitch T.C.A."/>
        </authorList>
    </citation>
    <scope>NUCLEOTIDE SEQUENCE [LARGE SCALE GENOMIC DNA]</scope>
    <source>
        <strain evidence="4 5">DSM 100619</strain>
    </source>
</reference>
<evidence type="ECO:0000313" key="5">
    <source>
        <dbReference type="Proteomes" id="UP001204015"/>
    </source>
</evidence>
<dbReference type="InterPro" id="IPR013762">
    <property type="entry name" value="Integrase-like_cat_sf"/>
</dbReference>
<dbReference type="InterPro" id="IPR011010">
    <property type="entry name" value="DNA_brk_join_enz"/>
</dbReference>
<evidence type="ECO:0000256" key="1">
    <source>
        <dbReference type="ARBA" id="ARBA00023125"/>
    </source>
</evidence>
<protein>
    <submittedName>
        <fullName evidence="4">Site-specific integrase</fullName>
    </submittedName>
</protein>
<dbReference type="Pfam" id="PF13102">
    <property type="entry name" value="Phage_int_SAM_5"/>
    <property type="match status" value="1"/>
</dbReference>
<dbReference type="EMBL" id="JAMXLY010000083">
    <property type="protein sequence ID" value="MCO6026596.1"/>
    <property type="molecule type" value="Genomic_DNA"/>
</dbReference>
<keyword evidence="5" id="KW-1185">Reference proteome</keyword>
<sequence>MKALKTSINCNRVGNCSLTLVLDKRTNKETTEYPMAICFTIDRKRYYHKLVDMPFQTEKYFNGVCSVTSSRSSLMDVYKDWQGILEDFRDKVVKLSKSHELTVGLIKTMLSGVEYQDEHSLSFIGMWEGLIARYRADNRVGTAENYQWALNSFLKIVGKVEGFKIDKDIVAKWNDGMKNGIVVDGTLTGKIADATRGMYLRTCRVIWNECIKRGFLSADKYPFSNKDNDLISIPRGKRRQQSYLSVEEMTELYQVFAEKRYPNSWDKDYKKRVHNSLGLFLAQYLCNGFNLADAGRLTYNRTYFAEGGRAFEFMRKKTSARSNSMSVVVVPIIQPLQFILDEIAAKPRKDAYVFPQIFHCEENELVRRRLTVQENSNIKDRVIRVCKEVLKWDKEPSGTWARHSFATNLKLAGVEELYIAESMGHSQGNDVTSGYQDMYPLEIRFRNNAKLLDFQSEQVPIDIDSLSPEQMKSLLKTMLRQTPEV</sequence>
<organism evidence="4 5">
    <name type="scientific">Segatella cerevisiae</name>
    <dbReference type="NCBI Taxonomy" id="2053716"/>
    <lineage>
        <taxon>Bacteria</taxon>
        <taxon>Pseudomonadati</taxon>
        <taxon>Bacteroidota</taxon>
        <taxon>Bacteroidia</taxon>
        <taxon>Bacteroidales</taxon>
        <taxon>Prevotellaceae</taxon>
        <taxon>Segatella</taxon>
    </lineage>
</organism>
<dbReference type="SUPFAM" id="SSF56349">
    <property type="entry name" value="DNA breaking-rejoining enzymes"/>
    <property type="match status" value="1"/>
</dbReference>
<keyword evidence="2" id="KW-0233">DNA recombination</keyword>
<comment type="caution">
    <text evidence="4">The sequence shown here is derived from an EMBL/GenBank/DDBJ whole genome shotgun (WGS) entry which is preliminary data.</text>
</comment>
<evidence type="ECO:0000259" key="3">
    <source>
        <dbReference type="Pfam" id="PF13102"/>
    </source>
</evidence>
<dbReference type="InterPro" id="IPR010998">
    <property type="entry name" value="Integrase_recombinase_N"/>
</dbReference>
<dbReference type="Proteomes" id="UP001204015">
    <property type="component" value="Unassembled WGS sequence"/>
</dbReference>
<evidence type="ECO:0000256" key="2">
    <source>
        <dbReference type="ARBA" id="ARBA00023172"/>
    </source>
</evidence>
<dbReference type="Gene3D" id="1.10.150.130">
    <property type="match status" value="1"/>
</dbReference>
<dbReference type="Gene3D" id="1.10.443.10">
    <property type="entry name" value="Intergrase catalytic core"/>
    <property type="match status" value="1"/>
</dbReference>
<keyword evidence="1" id="KW-0238">DNA-binding</keyword>
<dbReference type="RefSeq" id="WP_252761945.1">
    <property type="nucleotide sequence ID" value="NZ_JAMXLY010000083.1"/>
</dbReference>
<dbReference type="InterPro" id="IPR025269">
    <property type="entry name" value="SAM-like_dom"/>
</dbReference>
<evidence type="ECO:0000313" key="4">
    <source>
        <dbReference type="EMBL" id="MCO6026596.1"/>
    </source>
</evidence>
<accession>A0ABT1BZT2</accession>